<protein>
    <submittedName>
        <fullName evidence="1">Uncharacterized protein</fullName>
    </submittedName>
</protein>
<evidence type="ECO:0000313" key="1">
    <source>
        <dbReference type="EMBL" id="KAI9922278.1"/>
    </source>
</evidence>
<reference evidence="1 2" key="1">
    <citation type="journal article" date="2022" name="bioRxiv">
        <title>The genome of the oomycete Peronosclerospora sorghi, a cosmopolitan pathogen of maize and sorghum, is inflated with dispersed pseudogenes.</title>
        <authorList>
            <person name="Fletcher K."/>
            <person name="Martin F."/>
            <person name="Isakeit T."/>
            <person name="Cavanaugh K."/>
            <person name="Magill C."/>
            <person name="Michelmore R."/>
        </authorList>
    </citation>
    <scope>NUCLEOTIDE SEQUENCE [LARGE SCALE GENOMIC DNA]</scope>
    <source>
        <strain evidence="1">P6</strain>
    </source>
</reference>
<sequence>MGLILKASMVGADNVMSSIQSQPSLHMALLDNASKDNYQYLRNFAFGHAVPRLTSTSSYSAEDDGAVSNRLSILFLSLQKFDYQSILNELCPDQDLLWLQGHMAELNLALQIIAPSIYIDPLKLGFIIGKAASAVPHPLWLLWDDSTLETVIMSPLIE</sequence>
<dbReference type="EMBL" id="CM047580">
    <property type="protein sequence ID" value="KAI9922278.1"/>
    <property type="molecule type" value="Genomic_DNA"/>
</dbReference>
<name>A0ACC0WWQ1_9STRA</name>
<keyword evidence="2" id="KW-1185">Reference proteome</keyword>
<comment type="caution">
    <text evidence="1">The sequence shown here is derived from an EMBL/GenBank/DDBJ whole genome shotgun (WGS) entry which is preliminary data.</text>
</comment>
<accession>A0ACC0WWQ1</accession>
<proteinExistence type="predicted"/>
<gene>
    <name evidence="1" type="ORF">PsorP6_000566</name>
</gene>
<organism evidence="1 2">
    <name type="scientific">Peronosclerospora sorghi</name>
    <dbReference type="NCBI Taxonomy" id="230839"/>
    <lineage>
        <taxon>Eukaryota</taxon>
        <taxon>Sar</taxon>
        <taxon>Stramenopiles</taxon>
        <taxon>Oomycota</taxon>
        <taxon>Peronosporomycetes</taxon>
        <taxon>Peronosporales</taxon>
        <taxon>Peronosporaceae</taxon>
        <taxon>Peronosclerospora</taxon>
    </lineage>
</organism>
<evidence type="ECO:0000313" key="2">
    <source>
        <dbReference type="Proteomes" id="UP001163321"/>
    </source>
</evidence>
<dbReference type="Proteomes" id="UP001163321">
    <property type="component" value="Chromosome 1"/>
</dbReference>